<keyword evidence="2 5" id="KW-0812">Transmembrane</keyword>
<organism evidence="7 8">
    <name type="scientific">Turicimonas muris</name>
    <dbReference type="NCBI Taxonomy" id="1796652"/>
    <lineage>
        <taxon>Bacteria</taxon>
        <taxon>Pseudomonadati</taxon>
        <taxon>Pseudomonadota</taxon>
        <taxon>Betaproteobacteria</taxon>
        <taxon>Burkholderiales</taxon>
        <taxon>Sutterellaceae</taxon>
        <taxon>Turicimonas</taxon>
    </lineage>
</organism>
<feature type="transmembrane region" description="Helical" evidence="5">
    <location>
        <begin position="66"/>
        <end position="84"/>
    </location>
</feature>
<dbReference type="GO" id="GO:0043190">
    <property type="term" value="C:ATP-binding cassette (ABC) transporter complex"/>
    <property type="evidence" value="ECO:0007669"/>
    <property type="project" value="InterPro"/>
</dbReference>
<dbReference type="InterPro" id="IPR052522">
    <property type="entry name" value="ABC-2_transport_permease"/>
</dbReference>
<dbReference type="AlphaFoldDB" id="A0A227KI68"/>
<dbReference type="GO" id="GO:0016787">
    <property type="term" value="F:hydrolase activity"/>
    <property type="evidence" value="ECO:0007669"/>
    <property type="project" value="UniProtKB-KW"/>
</dbReference>
<comment type="subcellular location">
    <subcellularLocation>
        <location evidence="5">Cell inner membrane</location>
        <topology evidence="5">Multi-pass membrane protein</topology>
    </subcellularLocation>
    <subcellularLocation>
        <location evidence="1">Membrane</location>
        <topology evidence="1">Multi-pass membrane protein</topology>
    </subcellularLocation>
</comment>
<comment type="similarity">
    <text evidence="5">Belongs to the ABC-2 integral membrane protein family.</text>
</comment>
<reference evidence="8" key="1">
    <citation type="submission" date="2017-05" db="EMBL/GenBank/DDBJ databases">
        <title>Improved OligoMM genomes.</title>
        <authorList>
            <person name="Garzetti D."/>
        </authorList>
    </citation>
    <scope>NUCLEOTIDE SEQUENCE [LARGE SCALE GENOMIC DNA]</scope>
    <source>
        <strain evidence="8">YL45</strain>
    </source>
</reference>
<feature type="transmembrane region" description="Helical" evidence="5">
    <location>
        <begin position="235"/>
        <end position="256"/>
    </location>
</feature>
<dbReference type="PANTHER" id="PTHR43332">
    <property type="entry name" value="INNER MEMBRANE TRANSPORT PERMEASE YADH-RELATED"/>
    <property type="match status" value="1"/>
</dbReference>
<keyword evidence="5" id="KW-1003">Cell membrane</keyword>
<dbReference type="PIRSF" id="PIRSF006648">
    <property type="entry name" value="DrrB"/>
    <property type="match status" value="1"/>
</dbReference>
<keyword evidence="8" id="KW-1185">Reference proteome</keyword>
<feature type="transmembrane region" description="Helical" evidence="5">
    <location>
        <begin position="178"/>
        <end position="199"/>
    </location>
</feature>
<proteinExistence type="inferred from homology"/>
<comment type="caution">
    <text evidence="7">The sequence shown here is derived from an EMBL/GenBank/DDBJ whole genome shotgun (WGS) entry which is preliminary data.</text>
</comment>
<dbReference type="PANTHER" id="PTHR43332:SF2">
    <property type="entry name" value="INNER MEMBRANE TRANSPORT PERMEASE YADH"/>
    <property type="match status" value="1"/>
</dbReference>
<evidence type="ECO:0000259" key="6">
    <source>
        <dbReference type="PROSITE" id="PS51012"/>
    </source>
</evidence>
<dbReference type="EMBL" id="NHMP01000004">
    <property type="protein sequence ID" value="OXE47651.1"/>
    <property type="molecule type" value="Genomic_DNA"/>
</dbReference>
<gene>
    <name evidence="7" type="ORF">ADH67_07645</name>
</gene>
<dbReference type="InterPro" id="IPR047817">
    <property type="entry name" value="ABC2_TM_bact-type"/>
</dbReference>
<dbReference type="InterPro" id="IPR000412">
    <property type="entry name" value="ABC_2_transport"/>
</dbReference>
<keyword evidence="4 5" id="KW-0472">Membrane</keyword>
<dbReference type="PROSITE" id="PS51012">
    <property type="entry name" value="ABC_TM2"/>
    <property type="match status" value="1"/>
</dbReference>
<keyword evidence="5" id="KW-0813">Transport</keyword>
<evidence type="ECO:0000256" key="1">
    <source>
        <dbReference type="ARBA" id="ARBA00004141"/>
    </source>
</evidence>
<evidence type="ECO:0000256" key="4">
    <source>
        <dbReference type="ARBA" id="ARBA00023136"/>
    </source>
</evidence>
<evidence type="ECO:0000256" key="5">
    <source>
        <dbReference type="RuleBase" id="RU361157"/>
    </source>
</evidence>
<dbReference type="Pfam" id="PF01061">
    <property type="entry name" value="ABC2_membrane"/>
    <property type="match status" value="1"/>
</dbReference>
<dbReference type="GO" id="GO:0140359">
    <property type="term" value="F:ABC-type transporter activity"/>
    <property type="evidence" value="ECO:0007669"/>
    <property type="project" value="InterPro"/>
</dbReference>
<protein>
    <recommendedName>
        <fullName evidence="5">Transport permease protein</fullName>
    </recommendedName>
</protein>
<dbReference type="PRINTS" id="PR00164">
    <property type="entry name" value="ABC2TRNSPORT"/>
</dbReference>
<dbReference type="RefSeq" id="WP_066595084.1">
    <property type="nucleotide sequence ID" value="NZ_CAJTBZ010000002.1"/>
</dbReference>
<dbReference type="Proteomes" id="UP000214610">
    <property type="component" value="Unassembled WGS sequence"/>
</dbReference>
<feature type="transmembrane region" description="Helical" evidence="5">
    <location>
        <begin position="122"/>
        <end position="141"/>
    </location>
</feature>
<feature type="transmembrane region" description="Helical" evidence="5">
    <location>
        <begin position="31"/>
        <end position="54"/>
    </location>
</feature>
<evidence type="ECO:0000256" key="3">
    <source>
        <dbReference type="ARBA" id="ARBA00022989"/>
    </source>
</evidence>
<keyword evidence="7" id="KW-0378">Hydrolase</keyword>
<accession>A0A227KI68</accession>
<sequence>MTQFKIDPKPYSRGAAFLTLLEKEVLRFKKIAIQTIFAPILMAALYLVVFGQVLGGRMPTFEGVSYIHFLVPGLVMMSLLQNAFGNSSSSMLSAKIMGSLIFIQLPPFAGWELGLAMIGASVARGLIVGAGVLLVSIFWSAPPVDHILWVVVFGFMGAVLMGSLGLIAGLWADKFDQIGAFQSFVILPLTFLSGVFYSIQQLPGTLRTLSQFNPFFYIVDGFRYGFFSQSDFNPWISLSVVLVCAVGSAAFAVLLMQRGYKIQK</sequence>
<evidence type="ECO:0000313" key="7">
    <source>
        <dbReference type="EMBL" id="OXE47651.1"/>
    </source>
</evidence>
<dbReference type="GeneID" id="78362674"/>
<dbReference type="InterPro" id="IPR013525">
    <property type="entry name" value="ABC2_TM"/>
</dbReference>
<evidence type="ECO:0000313" key="8">
    <source>
        <dbReference type="Proteomes" id="UP000214610"/>
    </source>
</evidence>
<feature type="transmembrane region" description="Helical" evidence="5">
    <location>
        <begin position="96"/>
        <end position="115"/>
    </location>
</feature>
<keyword evidence="3 5" id="KW-1133">Transmembrane helix</keyword>
<evidence type="ECO:0000256" key="2">
    <source>
        <dbReference type="ARBA" id="ARBA00022692"/>
    </source>
</evidence>
<feature type="transmembrane region" description="Helical" evidence="5">
    <location>
        <begin position="147"/>
        <end position="171"/>
    </location>
</feature>
<name>A0A227KI68_9BURK</name>
<feature type="domain" description="ABC transmembrane type-2" evidence="6">
    <location>
        <begin position="30"/>
        <end position="259"/>
    </location>
</feature>